<feature type="compositionally biased region" description="Low complexity" evidence="4">
    <location>
        <begin position="23"/>
        <end position="34"/>
    </location>
</feature>
<dbReference type="Gene3D" id="3.30.2350.20">
    <property type="entry name" value="TruD, catalytic domain"/>
    <property type="match status" value="3"/>
</dbReference>
<evidence type="ECO:0000313" key="6">
    <source>
        <dbReference type="EMBL" id="TVY76006.1"/>
    </source>
</evidence>
<dbReference type="InterPro" id="IPR020103">
    <property type="entry name" value="PsdUridine_synth_cat_dom_sf"/>
</dbReference>
<dbReference type="GO" id="GO:0003723">
    <property type="term" value="F:RNA binding"/>
    <property type="evidence" value="ECO:0007669"/>
    <property type="project" value="InterPro"/>
</dbReference>
<dbReference type="Pfam" id="PF01142">
    <property type="entry name" value="TruD"/>
    <property type="match status" value="1"/>
</dbReference>
<keyword evidence="2" id="KW-0819">tRNA processing</keyword>
<dbReference type="PROSITE" id="PS50984">
    <property type="entry name" value="TRUD"/>
    <property type="match status" value="1"/>
</dbReference>
<evidence type="ECO:0000256" key="1">
    <source>
        <dbReference type="ARBA" id="ARBA00007953"/>
    </source>
</evidence>
<dbReference type="PROSITE" id="PS01268">
    <property type="entry name" value="UPF0024"/>
    <property type="match status" value="1"/>
</dbReference>
<feature type="region of interest" description="Disordered" evidence="4">
    <location>
        <begin position="889"/>
        <end position="1057"/>
    </location>
</feature>
<dbReference type="SUPFAM" id="SSF55120">
    <property type="entry name" value="Pseudouridine synthase"/>
    <property type="match status" value="1"/>
</dbReference>
<evidence type="ECO:0000313" key="7">
    <source>
        <dbReference type="Proteomes" id="UP000469558"/>
    </source>
</evidence>
<feature type="compositionally biased region" description="Polar residues" evidence="4">
    <location>
        <begin position="327"/>
        <end position="341"/>
    </location>
</feature>
<proteinExistence type="inferred from homology"/>
<name>A0A8T9C9H4_9HELO</name>
<gene>
    <name evidence="6" type="primary">PUS7</name>
    <name evidence="6" type="ORF">LSUE1_G005493</name>
</gene>
<feature type="compositionally biased region" description="Low complexity" evidence="4">
    <location>
        <begin position="817"/>
        <end position="843"/>
    </location>
</feature>
<feature type="region of interest" description="Disordered" evidence="4">
    <location>
        <begin position="153"/>
        <end position="187"/>
    </location>
</feature>
<feature type="region of interest" description="Disordered" evidence="4">
    <location>
        <begin position="326"/>
        <end position="348"/>
    </location>
</feature>
<dbReference type="OrthoDB" id="447290at2759"/>
<dbReference type="PANTHER" id="PTHR13326">
    <property type="entry name" value="TRNA PSEUDOURIDINE SYNTHASE D"/>
    <property type="match status" value="1"/>
</dbReference>
<dbReference type="Proteomes" id="UP000469558">
    <property type="component" value="Unassembled WGS sequence"/>
</dbReference>
<feature type="domain" description="TRUD" evidence="5">
    <location>
        <begin position="484"/>
        <end position="754"/>
    </location>
</feature>
<dbReference type="InterPro" id="IPR020119">
    <property type="entry name" value="PsdUridine_synth_TruD_CS"/>
</dbReference>
<dbReference type="InterPro" id="IPR011760">
    <property type="entry name" value="PsdUridine_synth_TruD_insert"/>
</dbReference>
<dbReference type="GO" id="GO:0005634">
    <property type="term" value="C:nucleus"/>
    <property type="evidence" value="ECO:0007669"/>
    <property type="project" value="TreeGrafter"/>
</dbReference>
<feature type="region of interest" description="Disordered" evidence="4">
    <location>
        <begin position="783"/>
        <end position="847"/>
    </location>
</feature>
<evidence type="ECO:0000259" key="5">
    <source>
        <dbReference type="PROSITE" id="PS50984"/>
    </source>
</evidence>
<comment type="similarity">
    <text evidence="1">Belongs to the pseudouridine synthase TruD family.</text>
</comment>
<evidence type="ECO:0000256" key="3">
    <source>
        <dbReference type="ARBA" id="ARBA00023235"/>
    </source>
</evidence>
<reference evidence="6 7" key="1">
    <citation type="submission" date="2018-05" db="EMBL/GenBank/DDBJ databases">
        <title>Genome sequencing and assembly of the regulated plant pathogen Lachnellula willkommii and related sister species for the development of diagnostic species identification markers.</title>
        <authorList>
            <person name="Giroux E."/>
            <person name="Bilodeau G."/>
        </authorList>
    </citation>
    <scope>NUCLEOTIDE SEQUENCE [LARGE SCALE GENOMIC DNA]</scope>
    <source>
        <strain evidence="6 7">CBS 268.59</strain>
    </source>
</reference>
<feature type="compositionally biased region" description="Basic and acidic residues" evidence="4">
    <location>
        <begin position="35"/>
        <end position="45"/>
    </location>
</feature>
<dbReference type="NCBIfam" id="TIGR00094">
    <property type="entry name" value="tRNA_TruD_broad"/>
    <property type="match status" value="1"/>
</dbReference>
<feature type="region of interest" description="Disordered" evidence="4">
    <location>
        <begin position="1116"/>
        <end position="1148"/>
    </location>
</feature>
<feature type="compositionally biased region" description="Basic and acidic residues" evidence="4">
    <location>
        <begin position="918"/>
        <end position="927"/>
    </location>
</feature>
<comment type="caution">
    <text evidence="6">The sequence shown here is derived from an EMBL/GenBank/DDBJ whole genome shotgun (WGS) entry which is preliminary data.</text>
</comment>
<feature type="region of interest" description="Disordered" evidence="4">
    <location>
        <begin position="1"/>
        <end position="45"/>
    </location>
</feature>
<organism evidence="6 7">
    <name type="scientific">Lachnellula suecica</name>
    <dbReference type="NCBI Taxonomy" id="602035"/>
    <lineage>
        <taxon>Eukaryota</taxon>
        <taxon>Fungi</taxon>
        <taxon>Dikarya</taxon>
        <taxon>Ascomycota</taxon>
        <taxon>Pezizomycotina</taxon>
        <taxon>Leotiomycetes</taxon>
        <taxon>Helotiales</taxon>
        <taxon>Lachnaceae</taxon>
        <taxon>Lachnellula</taxon>
    </lineage>
</organism>
<dbReference type="InterPro" id="IPR042214">
    <property type="entry name" value="TruD_catalytic"/>
</dbReference>
<feature type="compositionally biased region" description="Basic and acidic residues" evidence="4">
    <location>
        <begin position="8"/>
        <end position="17"/>
    </location>
</feature>
<accession>A0A8T9C9H4</accession>
<protein>
    <submittedName>
        <fullName evidence="6">Multisubstrate pseudouridine synthase</fullName>
    </submittedName>
</protein>
<dbReference type="CDD" id="cd02576">
    <property type="entry name" value="PseudoU_synth_ScPUS7"/>
    <property type="match status" value="1"/>
</dbReference>
<dbReference type="GO" id="GO:0008033">
    <property type="term" value="P:tRNA processing"/>
    <property type="evidence" value="ECO:0007669"/>
    <property type="project" value="UniProtKB-KW"/>
</dbReference>
<feature type="compositionally biased region" description="Polar residues" evidence="4">
    <location>
        <begin position="1008"/>
        <end position="1048"/>
    </location>
</feature>
<dbReference type="InterPro" id="IPR001656">
    <property type="entry name" value="PsdUridine_synth_TruD"/>
</dbReference>
<dbReference type="GO" id="GO:0009982">
    <property type="term" value="F:pseudouridine synthase activity"/>
    <property type="evidence" value="ECO:0007669"/>
    <property type="project" value="InterPro"/>
</dbReference>
<dbReference type="EMBL" id="QGMK01000891">
    <property type="protein sequence ID" value="TVY76006.1"/>
    <property type="molecule type" value="Genomic_DNA"/>
</dbReference>
<keyword evidence="7" id="KW-1185">Reference proteome</keyword>
<feature type="compositionally biased region" description="Low complexity" evidence="4">
    <location>
        <begin position="791"/>
        <end position="808"/>
    </location>
</feature>
<feature type="compositionally biased region" description="Basic and acidic residues" evidence="4">
    <location>
        <begin position="1116"/>
        <end position="1125"/>
    </location>
</feature>
<dbReference type="AlphaFoldDB" id="A0A8T9C9H4"/>
<evidence type="ECO:0000256" key="4">
    <source>
        <dbReference type="SAM" id="MobiDB-lite"/>
    </source>
</evidence>
<sequence length="1192" mass="130653">MASAELRMVVDEAEPPRKRQRLSPTSTTTTTSAPAEKKKMDHRSSKLDVVGEVSDGKEAQVGILHFVNASNPGFSGVLKHRYTDFLVNEIGLDGTVYHLTDTKAPRFNNASNQQEVKPAEREPVPAPAAAPVIENVAEVKLTGSETVPAAAQGVVEEKPAPEPAQDDVATQPAAEEKPAPPSTQDDVATQPLAEEKPIPQSAQDDVAMQPAAEIKAEAGVLSKRPSSNIPTGGAAATTEAPIQLKPEDRELLIGYFGNDLTTKICEMYQNILSKPAAKSTIFGTIKTEPITDREIRGRIHGDIRRIFNSKFETEMINDGKIEFRASRGSNNRYHQNPQPRSQAPRGNAGWNELGGQFLHFSLHKQNKDTMEVIGLLSRLLHIKPKDFSFAGTKDRRAVTVQRVSVQRQQANKLASLNSKLWGAQIGNYEYKKTQLELGELGGNEFTITLRNCEFPNEAGLDETGRLELGRRIVGDAFKFLQQYGFINYFGLQRFGTFGIGTHEVGAKILQGDYEGAVWDILSYNDETLQKGLYPDETSQNLSKTNRDDIDRAIAIHNWKSGRNFKQVLDRLPRKFTAEVSLIQALSTGCKNDPAGALGRVPYGLRTMYVHAYQSYVWNIVASFRWAKYGTKVIAGDLVLVDTPAQKAAAVKDEVDENGEVVVRPAAHDTAVTHDDLYQRARPLTEEEANSGDFTVFDIVLPTPGYDIDYPQNDVGDYYKEFMASDLGGGLDPANMRRNIKEFSLSGSYRQVMAKIGSDLSFEVKTYASDDEQLVETDVDRMDKLKNPGRANNSNWQNNGNQRENYNSQKDNNPWPSRNNQFNNNRGQQNNGAGNNWGRGQQRQTDYVGKAEAVKRDMERHGGSAALNAWQSLPEKLQVDEKAAAEAYDAEKLAQGPIDPKTLKQPTFKDTYIETNPETAKRTGKKDISLVQGEYVEDEKSEKTAEKEVGDVGMDPESDLKSVNELGMDGAMDGSSDSKPMAEKIKKVAKKLTKSQGSTSAESVDESPSEATQLTAQLPESDTTASVTESSALRTSSGSHNTVSTSDTSEGGVKLSGPDAELNSILEEKPEVKATPILRPDAAEFSPKLPFSAVATTHVAEGTAAIRADIENFVPKKESIQEKQEDVPMTDATNAVEEDSSKESAEEVAQEPAKIAVVVKFALGSSQYATMALRELMKAGGVKNYTPEFTSAR</sequence>
<evidence type="ECO:0000256" key="2">
    <source>
        <dbReference type="ARBA" id="ARBA00022694"/>
    </source>
</evidence>
<dbReference type="PANTHER" id="PTHR13326:SF21">
    <property type="entry name" value="PSEUDOURIDYLATE SYNTHASE PUS7L"/>
    <property type="match status" value="1"/>
</dbReference>
<feature type="compositionally biased region" description="Basic and acidic residues" evidence="4">
    <location>
        <begin position="937"/>
        <end position="949"/>
    </location>
</feature>
<dbReference type="GO" id="GO:0001522">
    <property type="term" value="P:pseudouridine synthesis"/>
    <property type="evidence" value="ECO:0007669"/>
    <property type="project" value="InterPro"/>
</dbReference>
<keyword evidence="3" id="KW-0413">Isomerase</keyword>